<feature type="signal peptide" evidence="5">
    <location>
        <begin position="1"/>
        <end position="20"/>
    </location>
</feature>
<dbReference type="GO" id="GO:0004553">
    <property type="term" value="F:hydrolase activity, hydrolyzing O-glycosyl compounds"/>
    <property type="evidence" value="ECO:0007669"/>
    <property type="project" value="InterPro"/>
</dbReference>
<dbReference type="InterPro" id="IPR001547">
    <property type="entry name" value="Glyco_hydro_5"/>
</dbReference>
<dbReference type="PANTHER" id="PTHR31263:SF0">
    <property type="entry name" value="CELLULASE FAMILY PROTEIN (AFU_ORTHOLOGUE AFUA_5G14560)"/>
    <property type="match status" value="1"/>
</dbReference>
<accession>A0A2J6RT72</accession>
<keyword evidence="5" id="KW-0732">Signal</keyword>
<sequence length="407" mass="44572">MHLSVFSLLILGFGVISSRCAWPDAPLVTSGRWIHNAKGDNVTYAGVNWPGAADVMIPEGLQYASIASIVSGIKSLGMNAIRLTFAIEMIDDIIDGGGDVTVSAAFNKALGTTNGPVVYNKVLQNNPQFSASTTRVQVYDAIAAECFKQQIYVHLDNHMSKGGWCCSTTDGNAWFGDTYFDVTKWKRGLQFMVTRGAKWGNLMSIGMRNELRNPEDNATLNTNSYNWPTWQTNMEAAAKVINAANPDILIFFSGLNFDTTLAPVVAGTGSGITFNKSDFTFPDKIVLELHNYQNSATSCSSIESSLVSDGFSTLTTTTGNQLPMVLTEWGHDQSNNDYEGVYASCLHSYLPAEHVGWTIWVLAGSYYIRSGTQDYDETWGLYNHNWTAWRSTAAIDSLTKMVQATLA</sequence>
<dbReference type="Gene3D" id="3.20.20.80">
    <property type="entry name" value="Glycosidases"/>
    <property type="match status" value="1"/>
</dbReference>
<dbReference type="Proteomes" id="UP000235786">
    <property type="component" value="Unassembled WGS sequence"/>
</dbReference>
<name>A0A2J6RT72_HYAVF</name>
<feature type="chain" id="PRO_5014347338" evidence="5">
    <location>
        <begin position="21"/>
        <end position="407"/>
    </location>
</feature>
<evidence type="ECO:0000313" key="8">
    <source>
        <dbReference type="Proteomes" id="UP000235786"/>
    </source>
</evidence>
<evidence type="ECO:0000256" key="4">
    <source>
        <dbReference type="RuleBase" id="RU361153"/>
    </source>
</evidence>
<dbReference type="InterPro" id="IPR017853">
    <property type="entry name" value="GH"/>
</dbReference>
<keyword evidence="3 4" id="KW-0326">Glycosidase</keyword>
<dbReference type="EMBL" id="KZ613944">
    <property type="protein sequence ID" value="PMD41712.1"/>
    <property type="molecule type" value="Genomic_DNA"/>
</dbReference>
<organism evidence="7 8">
    <name type="scientific">Hyaloscypha variabilis (strain UAMH 11265 / GT02V1 / F)</name>
    <name type="common">Meliniomyces variabilis</name>
    <dbReference type="NCBI Taxonomy" id="1149755"/>
    <lineage>
        <taxon>Eukaryota</taxon>
        <taxon>Fungi</taxon>
        <taxon>Dikarya</taxon>
        <taxon>Ascomycota</taxon>
        <taxon>Pezizomycotina</taxon>
        <taxon>Leotiomycetes</taxon>
        <taxon>Helotiales</taxon>
        <taxon>Hyaloscyphaceae</taxon>
        <taxon>Hyaloscypha</taxon>
        <taxon>Hyaloscypha variabilis</taxon>
    </lineage>
</organism>
<evidence type="ECO:0000256" key="2">
    <source>
        <dbReference type="ARBA" id="ARBA00022801"/>
    </source>
</evidence>
<evidence type="ECO:0000259" key="6">
    <source>
        <dbReference type="Pfam" id="PF00150"/>
    </source>
</evidence>
<feature type="domain" description="Glycoside hydrolase family 5" evidence="6">
    <location>
        <begin position="48"/>
        <end position="362"/>
    </location>
</feature>
<comment type="similarity">
    <text evidence="1 4">Belongs to the glycosyl hydrolase 5 (cellulase A) family.</text>
</comment>
<keyword evidence="8" id="KW-1185">Reference proteome</keyword>
<keyword evidence="2 4" id="KW-0378">Hydrolase</keyword>
<protein>
    <submittedName>
        <fullName evidence="7">Glycoside hydrolase family 5 protein</fullName>
    </submittedName>
</protein>
<evidence type="ECO:0000256" key="5">
    <source>
        <dbReference type="SAM" id="SignalP"/>
    </source>
</evidence>
<gene>
    <name evidence="7" type="ORF">L207DRAFT_511528</name>
</gene>
<dbReference type="GO" id="GO:0000272">
    <property type="term" value="P:polysaccharide catabolic process"/>
    <property type="evidence" value="ECO:0007669"/>
    <property type="project" value="InterPro"/>
</dbReference>
<evidence type="ECO:0000256" key="1">
    <source>
        <dbReference type="ARBA" id="ARBA00005641"/>
    </source>
</evidence>
<dbReference type="STRING" id="1149755.A0A2J6RT72"/>
<dbReference type="SUPFAM" id="SSF51445">
    <property type="entry name" value="(Trans)glycosidases"/>
    <property type="match status" value="1"/>
</dbReference>
<evidence type="ECO:0000256" key="3">
    <source>
        <dbReference type="ARBA" id="ARBA00023295"/>
    </source>
</evidence>
<evidence type="ECO:0000313" key="7">
    <source>
        <dbReference type="EMBL" id="PMD41712.1"/>
    </source>
</evidence>
<proteinExistence type="inferred from homology"/>
<dbReference type="OrthoDB" id="442731at2759"/>
<dbReference type="AlphaFoldDB" id="A0A2J6RT72"/>
<dbReference type="PANTHER" id="PTHR31263">
    <property type="entry name" value="CELLULASE FAMILY PROTEIN (AFU_ORTHOLOGUE AFUA_5G14560)"/>
    <property type="match status" value="1"/>
</dbReference>
<dbReference type="Pfam" id="PF00150">
    <property type="entry name" value="Cellulase"/>
    <property type="match status" value="1"/>
</dbReference>
<reference evidence="7 8" key="1">
    <citation type="submission" date="2016-04" db="EMBL/GenBank/DDBJ databases">
        <title>A degradative enzymes factory behind the ericoid mycorrhizal symbiosis.</title>
        <authorList>
            <consortium name="DOE Joint Genome Institute"/>
            <person name="Martino E."/>
            <person name="Morin E."/>
            <person name="Grelet G."/>
            <person name="Kuo A."/>
            <person name="Kohler A."/>
            <person name="Daghino S."/>
            <person name="Barry K."/>
            <person name="Choi C."/>
            <person name="Cichocki N."/>
            <person name="Clum A."/>
            <person name="Copeland A."/>
            <person name="Hainaut M."/>
            <person name="Haridas S."/>
            <person name="Labutti K."/>
            <person name="Lindquist E."/>
            <person name="Lipzen A."/>
            <person name="Khouja H.-R."/>
            <person name="Murat C."/>
            <person name="Ohm R."/>
            <person name="Olson A."/>
            <person name="Spatafora J."/>
            <person name="Veneault-Fourrey C."/>
            <person name="Henrissat B."/>
            <person name="Grigoriev I."/>
            <person name="Martin F."/>
            <person name="Perotto S."/>
        </authorList>
    </citation>
    <scope>NUCLEOTIDE SEQUENCE [LARGE SCALE GENOMIC DNA]</scope>
    <source>
        <strain evidence="7 8">F</strain>
    </source>
</reference>